<dbReference type="InterPro" id="IPR029070">
    <property type="entry name" value="Chitinase_insertion_sf"/>
</dbReference>
<dbReference type="EMBL" id="OU900098">
    <property type="protein sequence ID" value="CAG9861936.1"/>
    <property type="molecule type" value="Genomic_DNA"/>
</dbReference>
<evidence type="ECO:0000313" key="7">
    <source>
        <dbReference type="EMBL" id="CAG9861936.1"/>
    </source>
</evidence>
<dbReference type="SUPFAM" id="SSF54556">
    <property type="entry name" value="Chitinase insertion domain"/>
    <property type="match status" value="1"/>
</dbReference>
<dbReference type="InterPro" id="IPR001223">
    <property type="entry name" value="Glyco_hydro18_cat"/>
</dbReference>
<evidence type="ECO:0000256" key="3">
    <source>
        <dbReference type="RuleBase" id="RU000489"/>
    </source>
</evidence>
<dbReference type="GO" id="GO:0005576">
    <property type="term" value="C:extracellular region"/>
    <property type="evidence" value="ECO:0007669"/>
    <property type="project" value="TreeGrafter"/>
</dbReference>
<feature type="domain" description="GH18" evidence="6">
    <location>
        <begin position="37"/>
        <end position="376"/>
    </location>
</feature>
<dbReference type="AlphaFoldDB" id="A0A9N9XTZ4"/>
<dbReference type="GO" id="GO:0008061">
    <property type="term" value="F:chitin binding"/>
    <property type="evidence" value="ECO:0007669"/>
    <property type="project" value="InterPro"/>
</dbReference>
<keyword evidence="1 3" id="KW-0378">Hydrolase</keyword>
<evidence type="ECO:0000256" key="4">
    <source>
        <dbReference type="RuleBase" id="RU004453"/>
    </source>
</evidence>
<evidence type="ECO:0000259" key="6">
    <source>
        <dbReference type="PROSITE" id="PS51910"/>
    </source>
</evidence>
<feature type="signal peptide" evidence="5">
    <location>
        <begin position="1"/>
        <end position="31"/>
    </location>
</feature>
<dbReference type="InterPro" id="IPR011583">
    <property type="entry name" value="Chitinase_II/V-like_cat"/>
</dbReference>
<dbReference type="InterPro" id="IPR050314">
    <property type="entry name" value="Glycosyl_Hydrlase_18"/>
</dbReference>
<name>A0A9N9XTZ4_PHYSR</name>
<dbReference type="PROSITE" id="PS51910">
    <property type="entry name" value="GH18_2"/>
    <property type="match status" value="1"/>
</dbReference>
<organism evidence="7 8">
    <name type="scientific">Phyllotreta striolata</name>
    <name type="common">Striped flea beetle</name>
    <name type="synonym">Crioceris striolata</name>
    <dbReference type="NCBI Taxonomy" id="444603"/>
    <lineage>
        <taxon>Eukaryota</taxon>
        <taxon>Metazoa</taxon>
        <taxon>Ecdysozoa</taxon>
        <taxon>Arthropoda</taxon>
        <taxon>Hexapoda</taxon>
        <taxon>Insecta</taxon>
        <taxon>Pterygota</taxon>
        <taxon>Neoptera</taxon>
        <taxon>Endopterygota</taxon>
        <taxon>Coleoptera</taxon>
        <taxon>Polyphaga</taxon>
        <taxon>Cucujiformia</taxon>
        <taxon>Chrysomeloidea</taxon>
        <taxon>Chrysomelidae</taxon>
        <taxon>Galerucinae</taxon>
        <taxon>Alticini</taxon>
        <taxon>Phyllotreta</taxon>
    </lineage>
</organism>
<reference evidence="7" key="1">
    <citation type="submission" date="2022-01" db="EMBL/GenBank/DDBJ databases">
        <authorList>
            <person name="King R."/>
        </authorList>
    </citation>
    <scope>NUCLEOTIDE SEQUENCE</scope>
</reference>
<dbReference type="SMART" id="SM00636">
    <property type="entry name" value="Glyco_18"/>
    <property type="match status" value="1"/>
</dbReference>
<dbReference type="GO" id="GO:0005975">
    <property type="term" value="P:carbohydrate metabolic process"/>
    <property type="evidence" value="ECO:0007669"/>
    <property type="project" value="InterPro"/>
</dbReference>
<dbReference type="Pfam" id="PF00704">
    <property type="entry name" value="Glyco_hydro_18"/>
    <property type="match status" value="1"/>
</dbReference>
<dbReference type="PANTHER" id="PTHR11177:SF317">
    <property type="entry name" value="CHITINASE 12-RELATED"/>
    <property type="match status" value="1"/>
</dbReference>
<dbReference type="SUPFAM" id="SSF51445">
    <property type="entry name" value="(Trans)glycosidases"/>
    <property type="match status" value="1"/>
</dbReference>
<dbReference type="InterPro" id="IPR017853">
    <property type="entry name" value="GH"/>
</dbReference>
<dbReference type="InterPro" id="IPR001579">
    <property type="entry name" value="Glyco_hydro_18_chit_AS"/>
</dbReference>
<evidence type="ECO:0000256" key="1">
    <source>
        <dbReference type="ARBA" id="ARBA00022801"/>
    </source>
</evidence>
<evidence type="ECO:0000256" key="5">
    <source>
        <dbReference type="SAM" id="SignalP"/>
    </source>
</evidence>
<dbReference type="Gene3D" id="3.20.20.80">
    <property type="entry name" value="Glycosidases"/>
    <property type="match status" value="1"/>
</dbReference>
<keyword evidence="2 3" id="KW-0326">Glycosidase</keyword>
<dbReference type="GO" id="GO:0006032">
    <property type="term" value="P:chitin catabolic process"/>
    <property type="evidence" value="ECO:0007669"/>
    <property type="project" value="TreeGrafter"/>
</dbReference>
<dbReference type="Gene3D" id="3.10.50.10">
    <property type="match status" value="1"/>
</dbReference>
<dbReference type="PROSITE" id="PS01095">
    <property type="entry name" value="GH18_1"/>
    <property type="match status" value="1"/>
</dbReference>
<accession>A0A9N9XTZ4</accession>
<keyword evidence="5" id="KW-0732">Signal</keyword>
<gene>
    <name evidence="7" type="ORF">PHYEVI_LOCUS8259</name>
</gene>
<dbReference type="PANTHER" id="PTHR11177">
    <property type="entry name" value="CHITINASE"/>
    <property type="match status" value="1"/>
</dbReference>
<evidence type="ECO:0000256" key="2">
    <source>
        <dbReference type="ARBA" id="ARBA00023295"/>
    </source>
</evidence>
<protein>
    <recommendedName>
        <fullName evidence="6">GH18 domain-containing protein</fullName>
    </recommendedName>
</protein>
<dbReference type="GO" id="GO:0004568">
    <property type="term" value="F:chitinase activity"/>
    <property type="evidence" value="ECO:0007669"/>
    <property type="project" value="TreeGrafter"/>
</dbReference>
<dbReference type="Proteomes" id="UP001153712">
    <property type="component" value="Chromosome 5"/>
</dbReference>
<sequence length="376" mass="42395">MLLRIVISSMITMMMLLFFVICIVYAGIGHAQHNKSTNVICYYVNSYGVSLAPPEQLDANLCTHILYAFANLNASGYLEYNRKIDIDEEMYKRVANLKTANPELKILLSVAGDKHLFASVAANETTRENLAKSAVNFCKSYGFDGLDIDWELPGRSDSDNFVLMLKDLRSALDEENWLLTTAVYPYPSDGYNVAEIEKYAHMVHIMCYNYYGPWSSHTGHDSPLFASSLDSSYERGRLNIEASLRHWLDAGLSKEKINVGIPFYGRTFALVDASEHGVHSPISGGGHPATPSYKTVCTGFRNYTYVWDDEQKVPYMYQGKQWLSFENQRSIREKTKYIVSQNVGGIMIWQIGLDDVAGDCGQKQALLRTVHEHLGK</sequence>
<keyword evidence="8" id="KW-1185">Reference proteome</keyword>
<comment type="similarity">
    <text evidence="4">Belongs to the glycosyl hydrolase 18 family.</text>
</comment>
<dbReference type="OrthoDB" id="73875at2759"/>
<evidence type="ECO:0000313" key="8">
    <source>
        <dbReference type="Proteomes" id="UP001153712"/>
    </source>
</evidence>
<proteinExistence type="inferred from homology"/>
<feature type="chain" id="PRO_5040383442" description="GH18 domain-containing protein" evidence="5">
    <location>
        <begin position="32"/>
        <end position="376"/>
    </location>
</feature>